<evidence type="ECO:0000256" key="1">
    <source>
        <dbReference type="SAM" id="MobiDB-lite"/>
    </source>
</evidence>
<keyword evidence="2" id="KW-1133">Transmembrane helix</keyword>
<protein>
    <submittedName>
        <fullName evidence="3">Uncharacterized protein</fullName>
    </submittedName>
</protein>
<gene>
    <name evidence="3" type="ORF">BKA24_001524</name>
</gene>
<reference evidence="3 4" key="1">
    <citation type="submission" date="2020-08" db="EMBL/GenBank/DDBJ databases">
        <title>Sequencing the genomes of 1000 actinobacteria strains.</title>
        <authorList>
            <person name="Klenk H.-P."/>
        </authorList>
    </citation>
    <scope>NUCLEOTIDE SEQUENCE [LARGE SCALE GENOMIC DNA]</scope>
    <source>
        <strain evidence="3 4">DSM 24947</strain>
    </source>
</reference>
<evidence type="ECO:0000256" key="2">
    <source>
        <dbReference type="SAM" id="Phobius"/>
    </source>
</evidence>
<proteinExistence type="predicted"/>
<evidence type="ECO:0000313" key="4">
    <source>
        <dbReference type="Proteomes" id="UP000573729"/>
    </source>
</evidence>
<name>A0A7W7FIX7_9MICO</name>
<comment type="caution">
    <text evidence="3">The sequence shown here is derived from an EMBL/GenBank/DDBJ whole genome shotgun (WGS) entry which is preliminary data.</text>
</comment>
<keyword evidence="4" id="KW-1185">Reference proteome</keyword>
<keyword evidence="2" id="KW-0472">Membrane</keyword>
<dbReference type="RefSeq" id="WP_184216696.1">
    <property type="nucleotide sequence ID" value="NZ_CP085219.1"/>
</dbReference>
<feature type="compositionally biased region" description="Polar residues" evidence="1">
    <location>
        <begin position="7"/>
        <end position="24"/>
    </location>
</feature>
<feature type="transmembrane region" description="Helical" evidence="2">
    <location>
        <begin position="72"/>
        <end position="94"/>
    </location>
</feature>
<dbReference type="AlphaFoldDB" id="A0A7W7FIX7"/>
<feature type="region of interest" description="Disordered" evidence="1">
    <location>
        <begin position="1"/>
        <end position="24"/>
    </location>
</feature>
<sequence length="96" mass="10219">MPAASSDPRTGQLSLTGQLPATPTGQIPVVTGQIPIAVDRPATTGQISLANDPARRPDVLLRRRMPPGHQISAWWMIGAFLGVSVATIALMNFFPF</sequence>
<evidence type="ECO:0000313" key="3">
    <source>
        <dbReference type="EMBL" id="MBB4666815.1"/>
    </source>
</evidence>
<organism evidence="3 4">
    <name type="scientific">Microbacterium marinum</name>
    <dbReference type="NCBI Taxonomy" id="421115"/>
    <lineage>
        <taxon>Bacteria</taxon>
        <taxon>Bacillati</taxon>
        <taxon>Actinomycetota</taxon>
        <taxon>Actinomycetes</taxon>
        <taxon>Micrococcales</taxon>
        <taxon>Microbacteriaceae</taxon>
        <taxon>Microbacterium</taxon>
    </lineage>
</organism>
<dbReference type="Proteomes" id="UP000573729">
    <property type="component" value="Unassembled WGS sequence"/>
</dbReference>
<keyword evidence="2" id="KW-0812">Transmembrane</keyword>
<accession>A0A7W7FIX7</accession>
<dbReference type="EMBL" id="JACHMD010000001">
    <property type="protein sequence ID" value="MBB4666815.1"/>
    <property type="molecule type" value="Genomic_DNA"/>
</dbReference>